<dbReference type="SMART" id="SM00175">
    <property type="entry name" value="RAB"/>
    <property type="match status" value="1"/>
</dbReference>
<evidence type="ECO:0000256" key="1">
    <source>
        <dbReference type="ARBA" id="ARBA00006270"/>
    </source>
</evidence>
<dbReference type="SMART" id="SM00173">
    <property type="entry name" value="RAS"/>
    <property type="match status" value="1"/>
</dbReference>
<dbReference type="InterPro" id="IPR005225">
    <property type="entry name" value="Small_GTP-bd"/>
</dbReference>
<dbReference type="PROSITE" id="PS51419">
    <property type="entry name" value="RAB"/>
    <property type="match status" value="1"/>
</dbReference>
<reference evidence="3" key="1">
    <citation type="submission" date="2021-01" db="UniProtKB">
        <authorList>
            <consortium name="EnsemblMetazoa"/>
        </authorList>
    </citation>
    <scope>IDENTIFICATION</scope>
</reference>
<dbReference type="InterPro" id="IPR050209">
    <property type="entry name" value="Rab_GTPases_membrane_traffic"/>
</dbReference>
<dbReference type="AlphaFoldDB" id="A0A7M5XD24"/>
<dbReference type="EnsemblMetazoa" id="CLYHEMT021274.1">
    <property type="protein sequence ID" value="CLYHEMP021274.1"/>
    <property type="gene ID" value="CLYHEMG021274"/>
</dbReference>
<organism evidence="3 4">
    <name type="scientific">Clytia hemisphaerica</name>
    <dbReference type="NCBI Taxonomy" id="252671"/>
    <lineage>
        <taxon>Eukaryota</taxon>
        <taxon>Metazoa</taxon>
        <taxon>Cnidaria</taxon>
        <taxon>Hydrozoa</taxon>
        <taxon>Hydroidolina</taxon>
        <taxon>Leptothecata</taxon>
        <taxon>Obeliida</taxon>
        <taxon>Clytiidae</taxon>
        <taxon>Clytia</taxon>
    </lineage>
</organism>
<dbReference type="Gene3D" id="3.40.50.300">
    <property type="entry name" value="P-loop containing nucleotide triphosphate hydrolases"/>
    <property type="match status" value="1"/>
</dbReference>
<dbReference type="GeneID" id="136820606"/>
<dbReference type="PANTHER" id="PTHR47979">
    <property type="entry name" value="DRAB11-RELATED"/>
    <property type="match status" value="1"/>
</dbReference>
<comment type="similarity">
    <text evidence="1">Belongs to the small GTPase superfamily. Rab family.</text>
</comment>
<dbReference type="SMART" id="SM00176">
    <property type="entry name" value="RAN"/>
    <property type="match status" value="1"/>
</dbReference>
<dbReference type="SMART" id="SM00174">
    <property type="entry name" value="RHO"/>
    <property type="match status" value="1"/>
</dbReference>
<dbReference type="NCBIfam" id="TIGR00231">
    <property type="entry name" value="small_GTP"/>
    <property type="match status" value="1"/>
</dbReference>
<proteinExistence type="inferred from homology"/>
<dbReference type="InterPro" id="IPR001806">
    <property type="entry name" value="Small_GTPase"/>
</dbReference>
<evidence type="ECO:0000256" key="2">
    <source>
        <dbReference type="SAM" id="MobiDB-lite"/>
    </source>
</evidence>
<evidence type="ECO:0000313" key="4">
    <source>
        <dbReference type="Proteomes" id="UP000594262"/>
    </source>
</evidence>
<dbReference type="PROSITE" id="PS51421">
    <property type="entry name" value="RAS"/>
    <property type="match status" value="1"/>
</dbReference>
<dbReference type="SUPFAM" id="SSF52540">
    <property type="entry name" value="P-loop containing nucleoside triphosphate hydrolases"/>
    <property type="match status" value="1"/>
</dbReference>
<dbReference type="GO" id="GO:0003924">
    <property type="term" value="F:GTPase activity"/>
    <property type="evidence" value="ECO:0007669"/>
    <property type="project" value="InterPro"/>
</dbReference>
<dbReference type="Pfam" id="PF00071">
    <property type="entry name" value="Ras"/>
    <property type="match status" value="1"/>
</dbReference>
<name>A0A7M5XD24_9CNID</name>
<evidence type="ECO:0000313" key="3">
    <source>
        <dbReference type="EnsemblMetazoa" id="CLYHEMP021274.1"/>
    </source>
</evidence>
<protein>
    <submittedName>
        <fullName evidence="3">Uncharacterized protein</fullName>
    </submittedName>
</protein>
<dbReference type="PRINTS" id="PR00449">
    <property type="entry name" value="RASTRNSFRMNG"/>
</dbReference>
<sequence>MGKPVCDRHEYQYKFVLVGESGVGKTRLFAELTGRPHDIGSRSTIGVEFGSKLIEKKAVTLKAQVWDTTGQERFRSTIRPYYRGVSGALVTYNTAQKETFDNLAWWMEELRSHCTTDILFMLVAHKIDLKRPPAVDQVVARDFADRNKMVYVETSLIDSSEFESAFELMVRKIHKKRMRQSCVGEVTCIKCLRNARKVSSDEESGEEEEEQPKETSSFYV</sequence>
<keyword evidence="4" id="KW-1185">Reference proteome</keyword>
<accession>A0A7M5XD24</accession>
<dbReference type="FunFam" id="3.40.50.300:FF:001447">
    <property type="entry name" value="Ras-related protein Rab-1B"/>
    <property type="match status" value="1"/>
</dbReference>
<dbReference type="InterPro" id="IPR027417">
    <property type="entry name" value="P-loop_NTPase"/>
</dbReference>
<dbReference type="OrthoDB" id="9989112at2759"/>
<feature type="compositionally biased region" description="Acidic residues" evidence="2">
    <location>
        <begin position="201"/>
        <end position="211"/>
    </location>
</feature>
<dbReference type="Proteomes" id="UP000594262">
    <property type="component" value="Unplaced"/>
</dbReference>
<dbReference type="GO" id="GO:0005525">
    <property type="term" value="F:GTP binding"/>
    <property type="evidence" value="ECO:0007669"/>
    <property type="project" value="InterPro"/>
</dbReference>
<feature type="region of interest" description="Disordered" evidence="2">
    <location>
        <begin position="197"/>
        <end position="220"/>
    </location>
</feature>
<dbReference type="RefSeq" id="XP_066932901.1">
    <property type="nucleotide sequence ID" value="XM_067076800.1"/>
</dbReference>